<dbReference type="SMART" id="SM00343">
    <property type="entry name" value="ZnF_C2HC"/>
    <property type="match status" value="2"/>
</dbReference>
<dbReference type="KEGG" id="smo:SELMODRAFT_410547"/>
<dbReference type="PANTHER" id="PTHR33223">
    <property type="entry name" value="CCHC-TYPE DOMAIN-CONTAINING PROTEIN"/>
    <property type="match status" value="1"/>
</dbReference>
<dbReference type="Pfam" id="PF19259">
    <property type="entry name" value="Ty3_capsid"/>
    <property type="match status" value="1"/>
</dbReference>
<dbReference type="InterPro" id="IPR045358">
    <property type="entry name" value="Ty3_capsid"/>
</dbReference>
<proteinExistence type="predicted"/>
<feature type="compositionally biased region" description="Basic and acidic residues" evidence="1">
    <location>
        <begin position="60"/>
        <end position="70"/>
    </location>
</feature>
<feature type="compositionally biased region" description="Low complexity" evidence="1">
    <location>
        <begin position="369"/>
        <end position="408"/>
    </location>
</feature>
<sequence>MEHHEHRDEQFQLQSTWRQRGTLCLAVPLTQRIMSSVGSIFGRKDNEAVIDKAEDEEEDSEKRSDNTDRSQKKLDFDQYFHALGNQQVVQPVLVSMAGTSNPVIMKKALPPTFHGMENEDYERHLKQFNAACALNNEITDVKKIALFPFTLKGDVAEWFYDRNITYTTFAALSDDFKGYYKKKYERRDLVVRLQEIYQGDTELAEDYARRFNKIYGRCDATTAMNWFLNGLRSEMQTPVRLEAPTTLDTARAAAEKVDKILCKTSNALRKELRTKGGVDRSAYLVKKMEQQLKDLDIQQPRRKDIFCSICKNVGHYANACKIPRCQICNQTGHGARSCRYYVRPEPAAAQVEPSDYWKRLPTHDEPSEATSMVRATTTTAVRTATSATAEPRSSTTSTSSPTSTQAPTKTRKDTTPPLAQMSNKTKVKHLNLQRKRWKSSPTLRARMGLRSRHIRSRVLENDKPWMRIEIGRKRRLPSVSGSQLEESRQQGNPPNKELVERLVELIMERPVTLTVGELITVAPYLRDHLYNTPGRQARVLHDWEVNALTIQKNDQQLLISLNSKTRLPKSSTPRNIEDYDWQSRLSDEDEDALLKCNPHLVQIAEADLYQMTVDSTDAMKNLGLTEKFMKPSAKNVREESVEKLIEQ</sequence>
<dbReference type="PANTHER" id="PTHR33223:SF10">
    <property type="entry name" value="AMINOTRANSFERASE-LIKE PLANT MOBILE DOMAIN-CONTAINING PROTEIN"/>
    <property type="match status" value="1"/>
</dbReference>
<feature type="domain" description="CCHC-type" evidence="2">
    <location>
        <begin position="324"/>
        <end position="340"/>
    </location>
</feature>
<dbReference type="InterPro" id="IPR036875">
    <property type="entry name" value="Znf_CCHC_sf"/>
</dbReference>
<feature type="region of interest" description="Disordered" evidence="1">
    <location>
        <begin position="351"/>
        <end position="443"/>
    </location>
</feature>
<dbReference type="EMBL" id="GL377578">
    <property type="protein sequence ID" value="EFJ29048.1"/>
    <property type="molecule type" value="Genomic_DNA"/>
</dbReference>
<dbReference type="Gramene" id="EFJ29048">
    <property type="protein sequence ID" value="EFJ29048"/>
    <property type="gene ID" value="SELMODRAFT_410547"/>
</dbReference>
<dbReference type="SUPFAM" id="SSF57756">
    <property type="entry name" value="Retrovirus zinc finger-like domains"/>
    <property type="match status" value="1"/>
</dbReference>
<name>D8RF37_SELML</name>
<accession>D8RF37</accession>
<dbReference type="HOGENOM" id="CLU_427263_0_0_1"/>
<evidence type="ECO:0000313" key="4">
    <source>
        <dbReference type="Proteomes" id="UP000001514"/>
    </source>
</evidence>
<feature type="compositionally biased region" description="Basic and acidic residues" evidence="1">
    <location>
        <begin position="355"/>
        <end position="366"/>
    </location>
</feature>
<dbReference type="GO" id="GO:0008270">
    <property type="term" value="F:zinc ion binding"/>
    <property type="evidence" value="ECO:0007669"/>
    <property type="project" value="InterPro"/>
</dbReference>
<keyword evidence="4" id="KW-1185">Reference proteome</keyword>
<dbReference type="AlphaFoldDB" id="D8RF37"/>
<dbReference type="Gene3D" id="4.10.60.10">
    <property type="entry name" value="Zinc finger, CCHC-type"/>
    <property type="match status" value="1"/>
</dbReference>
<protein>
    <recommendedName>
        <fullName evidence="2">CCHC-type domain-containing protein</fullName>
    </recommendedName>
</protein>
<evidence type="ECO:0000259" key="2">
    <source>
        <dbReference type="SMART" id="SM00343"/>
    </source>
</evidence>
<organism evidence="4">
    <name type="scientific">Selaginella moellendorffii</name>
    <name type="common">Spikemoss</name>
    <dbReference type="NCBI Taxonomy" id="88036"/>
    <lineage>
        <taxon>Eukaryota</taxon>
        <taxon>Viridiplantae</taxon>
        <taxon>Streptophyta</taxon>
        <taxon>Embryophyta</taxon>
        <taxon>Tracheophyta</taxon>
        <taxon>Lycopodiopsida</taxon>
        <taxon>Selaginellales</taxon>
        <taxon>Selaginellaceae</taxon>
        <taxon>Selaginella</taxon>
    </lineage>
</organism>
<dbReference type="InterPro" id="IPR001878">
    <property type="entry name" value="Znf_CCHC"/>
</dbReference>
<reference evidence="3 4" key="1">
    <citation type="journal article" date="2011" name="Science">
        <title>The Selaginella genome identifies genetic changes associated with the evolution of vascular plants.</title>
        <authorList>
            <person name="Banks J.A."/>
            <person name="Nishiyama T."/>
            <person name="Hasebe M."/>
            <person name="Bowman J.L."/>
            <person name="Gribskov M."/>
            <person name="dePamphilis C."/>
            <person name="Albert V.A."/>
            <person name="Aono N."/>
            <person name="Aoyama T."/>
            <person name="Ambrose B.A."/>
            <person name="Ashton N.W."/>
            <person name="Axtell M.J."/>
            <person name="Barker E."/>
            <person name="Barker M.S."/>
            <person name="Bennetzen J.L."/>
            <person name="Bonawitz N.D."/>
            <person name="Chapple C."/>
            <person name="Cheng C."/>
            <person name="Correa L.G."/>
            <person name="Dacre M."/>
            <person name="DeBarry J."/>
            <person name="Dreyer I."/>
            <person name="Elias M."/>
            <person name="Engstrom E.M."/>
            <person name="Estelle M."/>
            <person name="Feng L."/>
            <person name="Finet C."/>
            <person name="Floyd S.K."/>
            <person name="Frommer W.B."/>
            <person name="Fujita T."/>
            <person name="Gramzow L."/>
            <person name="Gutensohn M."/>
            <person name="Harholt J."/>
            <person name="Hattori M."/>
            <person name="Heyl A."/>
            <person name="Hirai T."/>
            <person name="Hiwatashi Y."/>
            <person name="Ishikawa M."/>
            <person name="Iwata M."/>
            <person name="Karol K.G."/>
            <person name="Koehler B."/>
            <person name="Kolukisaoglu U."/>
            <person name="Kubo M."/>
            <person name="Kurata T."/>
            <person name="Lalonde S."/>
            <person name="Li K."/>
            <person name="Li Y."/>
            <person name="Litt A."/>
            <person name="Lyons E."/>
            <person name="Manning G."/>
            <person name="Maruyama T."/>
            <person name="Michael T.P."/>
            <person name="Mikami K."/>
            <person name="Miyazaki S."/>
            <person name="Morinaga S."/>
            <person name="Murata T."/>
            <person name="Mueller-Roeber B."/>
            <person name="Nelson D.R."/>
            <person name="Obara M."/>
            <person name="Oguri Y."/>
            <person name="Olmstead R.G."/>
            <person name="Onodera N."/>
            <person name="Petersen B.L."/>
            <person name="Pils B."/>
            <person name="Prigge M."/>
            <person name="Rensing S.A."/>
            <person name="Riano-Pachon D.M."/>
            <person name="Roberts A.W."/>
            <person name="Sato Y."/>
            <person name="Scheller H.V."/>
            <person name="Schulz B."/>
            <person name="Schulz C."/>
            <person name="Shakirov E.V."/>
            <person name="Shibagaki N."/>
            <person name="Shinohara N."/>
            <person name="Shippen D.E."/>
            <person name="Soerensen I."/>
            <person name="Sotooka R."/>
            <person name="Sugimoto N."/>
            <person name="Sugita M."/>
            <person name="Sumikawa N."/>
            <person name="Tanurdzic M."/>
            <person name="Theissen G."/>
            <person name="Ulvskov P."/>
            <person name="Wakazuki S."/>
            <person name="Weng J.K."/>
            <person name="Willats W.W."/>
            <person name="Wipf D."/>
            <person name="Wolf P.G."/>
            <person name="Yang L."/>
            <person name="Zimmer A.D."/>
            <person name="Zhu Q."/>
            <person name="Mitros T."/>
            <person name="Hellsten U."/>
            <person name="Loque D."/>
            <person name="Otillar R."/>
            <person name="Salamov A."/>
            <person name="Schmutz J."/>
            <person name="Shapiro H."/>
            <person name="Lindquist E."/>
            <person name="Lucas S."/>
            <person name="Rokhsar D."/>
            <person name="Grigoriev I.V."/>
        </authorList>
    </citation>
    <scope>NUCLEOTIDE SEQUENCE [LARGE SCALE GENOMIC DNA]</scope>
</reference>
<dbReference type="Proteomes" id="UP000001514">
    <property type="component" value="Unassembled WGS sequence"/>
</dbReference>
<feature type="domain" description="CCHC-type" evidence="2">
    <location>
        <begin position="306"/>
        <end position="322"/>
    </location>
</feature>
<dbReference type="InParanoid" id="D8RF37"/>
<dbReference type="GO" id="GO:0003676">
    <property type="term" value="F:nucleic acid binding"/>
    <property type="evidence" value="ECO:0007669"/>
    <property type="project" value="InterPro"/>
</dbReference>
<evidence type="ECO:0000313" key="3">
    <source>
        <dbReference type="EMBL" id="EFJ29048.1"/>
    </source>
</evidence>
<evidence type="ECO:0000256" key="1">
    <source>
        <dbReference type="SAM" id="MobiDB-lite"/>
    </source>
</evidence>
<gene>
    <name evidence="3" type="ORF">SELMODRAFT_410547</name>
</gene>
<feature type="region of interest" description="Disordered" evidence="1">
    <location>
        <begin position="51"/>
        <end position="70"/>
    </location>
</feature>
<feature type="compositionally biased region" description="Basic residues" evidence="1">
    <location>
        <begin position="425"/>
        <end position="438"/>
    </location>
</feature>
<dbReference type="OMA" id="HEHRDEQ"/>